<proteinExistence type="predicted"/>
<name>A0A4Y7JV40_PAPSO</name>
<reference evidence="1 2" key="1">
    <citation type="journal article" date="2018" name="Science">
        <title>The opium poppy genome and morphinan production.</title>
        <authorList>
            <person name="Guo L."/>
            <person name="Winzer T."/>
            <person name="Yang X."/>
            <person name="Li Y."/>
            <person name="Ning Z."/>
            <person name="He Z."/>
            <person name="Teodor R."/>
            <person name="Lu Y."/>
            <person name="Bowser T.A."/>
            <person name="Graham I.A."/>
            <person name="Ye K."/>
        </authorList>
    </citation>
    <scope>NUCLEOTIDE SEQUENCE [LARGE SCALE GENOMIC DNA]</scope>
    <source>
        <strain evidence="2">cv. HN1</strain>
        <tissue evidence="1">Leaves</tissue>
    </source>
</reference>
<keyword evidence="2" id="KW-1185">Reference proteome</keyword>
<organism evidence="1 2">
    <name type="scientific">Papaver somniferum</name>
    <name type="common">Opium poppy</name>
    <dbReference type="NCBI Taxonomy" id="3469"/>
    <lineage>
        <taxon>Eukaryota</taxon>
        <taxon>Viridiplantae</taxon>
        <taxon>Streptophyta</taxon>
        <taxon>Embryophyta</taxon>
        <taxon>Tracheophyta</taxon>
        <taxon>Spermatophyta</taxon>
        <taxon>Magnoliopsida</taxon>
        <taxon>Ranunculales</taxon>
        <taxon>Papaveraceae</taxon>
        <taxon>Papaveroideae</taxon>
        <taxon>Papaver</taxon>
    </lineage>
</organism>
<gene>
    <name evidence="1" type="ORF">C5167_025663</name>
</gene>
<sequence length="147" mass="16836">MLEVPDSSRLSVPPQNPPLSTIDMLEPMDLFSNNGGIWSTVYTRRRGFKPSGDDVTYQHLIVFEGDNFTVDGGAEQNTKDPKYHEFFELDYETAESIKNHRIPEEFAGDGKHKIEVVRGCKSLRETAADFPDENFEEYRKLMMSIKV</sequence>
<accession>A0A4Y7JV40</accession>
<dbReference type="AlphaFoldDB" id="A0A4Y7JV40"/>
<evidence type="ECO:0000313" key="1">
    <source>
        <dbReference type="EMBL" id="RZC63910.1"/>
    </source>
</evidence>
<dbReference type="EMBL" id="CM010719">
    <property type="protein sequence ID" value="RZC63910.1"/>
    <property type="molecule type" value="Genomic_DNA"/>
</dbReference>
<dbReference type="Proteomes" id="UP000316621">
    <property type="component" value="Chromosome 5"/>
</dbReference>
<evidence type="ECO:0000313" key="2">
    <source>
        <dbReference type="Proteomes" id="UP000316621"/>
    </source>
</evidence>
<protein>
    <submittedName>
        <fullName evidence="1">Uncharacterized protein</fullName>
    </submittedName>
</protein>
<dbReference type="Gramene" id="RZC63910">
    <property type="protein sequence ID" value="RZC63910"/>
    <property type="gene ID" value="C5167_025663"/>
</dbReference>